<dbReference type="HOGENOM" id="CLU_020336_50_5_11"/>
<accession>A1R7Q0</accession>
<dbReference type="AlphaFoldDB" id="A1R7Q0"/>
<dbReference type="Gene3D" id="3.40.50.1820">
    <property type="entry name" value="alpha/beta hydrolase"/>
    <property type="match status" value="1"/>
</dbReference>
<dbReference type="KEGG" id="aau:AAur_2541"/>
<organism evidence="2 3">
    <name type="scientific">Paenarthrobacter aurescens (strain TC1)</name>
    <dbReference type="NCBI Taxonomy" id="290340"/>
    <lineage>
        <taxon>Bacteria</taxon>
        <taxon>Bacillati</taxon>
        <taxon>Actinomycetota</taxon>
        <taxon>Actinomycetes</taxon>
        <taxon>Micrococcales</taxon>
        <taxon>Micrococcaceae</taxon>
        <taxon>Paenarthrobacter</taxon>
    </lineage>
</organism>
<evidence type="ECO:0000313" key="3">
    <source>
        <dbReference type="Proteomes" id="UP000000637"/>
    </source>
</evidence>
<dbReference type="PANTHER" id="PTHR43798">
    <property type="entry name" value="MONOACYLGLYCEROL LIPASE"/>
    <property type="match status" value="1"/>
</dbReference>
<dbReference type="PANTHER" id="PTHR43798:SF33">
    <property type="entry name" value="HYDROLASE, PUTATIVE (AFU_ORTHOLOGUE AFUA_2G14860)-RELATED"/>
    <property type="match status" value="1"/>
</dbReference>
<evidence type="ECO:0000259" key="1">
    <source>
        <dbReference type="Pfam" id="PF00561"/>
    </source>
</evidence>
<sequence>MRTDMMTGRHTMEQHRHTVEGTDPGLFVEVHEPATDAGLRPVLLIHGFSSSTKLNWVDSGWITTLQDAGRRVITVDLPGHGRSHSPEDLDSYTPSRIRADLLQIVNDAGARPLRDGDPSTGLDVIGYSLGSRLAWEFGATQPDLVHRIVLGGPSSADPLAAFDLVAAQRHLADGTPIEDGSTAGLLKMAQMLPSNNLFAMLSLIEAIKGEPFDPAEAAPHMPLLLVAGEKDERAATMPELASIAGKRGGMVETLVIPGRTHTNVITSRAFKEAAVGFLGV</sequence>
<dbReference type="SUPFAM" id="SSF53474">
    <property type="entry name" value="alpha/beta-Hydrolases"/>
    <property type="match status" value="1"/>
</dbReference>
<dbReference type="Proteomes" id="UP000000637">
    <property type="component" value="Chromosome"/>
</dbReference>
<proteinExistence type="predicted"/>
<dbReference type="GO" id="GO:0016787">
    <property type="term" value="F:hydrolase activity"/>
    <property type="evidence" value="ECO:0007669"/>
    <property type="project" value="UniProtKB-KW"/>
</dbReference>
<evidence type="ECO:0000313" key="2">
    <source>
        <dbReference type="EMBL" id="ABM06579.1"/>
    </source>
</evidence>
<reference evidence="2 3" key="1">
    <citation type="journal article" date="2006" name="PLoS Genet.">
        <title>Secrets of soil survival revealed by the genome sequence of Arthrobacter aurescens TC1.</title>
        <authorList>
            <person name="Mongodin E.F."/>
            <person name="Shapir N."/>
            <person name="Daugherty S.C."/>
            <person name="DeBoy R.T."/>
            <person name="Emerson J.B."/>
            <person name="Shvartzbeyn A."/>
            <person name="Radune D."/>
            <person name="Vamathevan J."/>
            <person name="Riggs F."/>
            <person name="Grinberg V."/>
            <person name="Khouri H."/>
            <person name="Wackett L.P."/>
            <person name="Nelson K.E."/>
            <person name="Sadowsky M.J."/>
        </authorList>
    </citation>
    <scope>NUCLEOTIDE SEQUENCE [LARGE SCALE GENOMIC DNA]</scope>
    <source>
        <strain evidence="2 3">TC1</strain>
    </source>
</reference>
<dbReference type="eggNOG" id="COG1073">
    <property type="taxonomic scope" value="Bacteria"/>
</dbReference>
<dbReference type="InterPro" id="IPR050266">
    <property type="entry name" value="AB_hydrolase_sf"/>
</dbReference>
<dbReference type="EMBL" id="CP000474">
    <property type="protein sequence ID" value="ABM06579.1"/>
    <property type="molecule type" value="Genomic_DNA"/>
</dbReference>
<dbReference type="InterPro" id="IPR029058">
    <property type="entry name" value="AB_hydrolase_fold"/>
</dbReference>
<dbReference type="InterPro" id="IPR000073">
    <property type="entry name" value="AB_hydrolase_1"/>
</dbReference>
<feature type="domain" description="AB hydrolase-1" evidence="1">
    <location>
        <begin position="41"/>
        <end position="168"/>
    </location>
</feature>
<dbReference type="Pfam" id="PF00561">
    <property type="entry name" value="Abhydrolase_1"/>
    <property type="match status" value="1"/>
</dbReference>
<keyword evidence="2" id="KW-0378">Hydrolase</keyword>
<dbReference type="GO" id="GO:0016020">
    <property type="term" value="C:membrane"/>
    <property type="evidence" value="ECO:0007669"/>
    <property type="project" value="TreeGrafter"/>
</dbReference>
<dbReference type="ESTHER" id="artat-a1r7q0">
    <property type="family name" value="6_AlphaBeta_hydrolase"/>
</dbReference>
<gene>
    <name evidence="2" type="ordered locus">AAur_2541</name>
</gene>
<name>A1R7Q0_PAEAT</name>
<keyword evidence="3" id="KW-1185">Reference proteome</keyword>
<dbReference type="STRING" id="290340.AAur_2541"/>
<protein>
    <submittedName>
        <fullName evidence="2">Hydrolase</fullName>
    </submittedName>
</protein>